<dbReference type="EMBL" id="PIUM01000047">
    <property type="protein sequence ID" value="PKU21682.1"/>
    <property type="molecule type" value="Genomic_DNA"/>
</dbReference>
<dbReference type="GO" id="GO:0042918">
    <property type="term" value="P:alkanesulfonate transmembrane transport"/>
    <property type="evidence" value="ECO:0007669"/>
    <property type="project" value="TreeGrafter"/>
</dbReference>
<evidence type="ECO:0000256" key="4">
    <source>
        <dbReference type="SAM" id="SignalP"/>
    </source>
</evidence>
<feature type="signal peptide" evidence="4">
    <location>
        <begin position="1"/>
        <end position="26"/>
    </location>
</feature>
<evidence type="ECO:0000256" key="1">
    <source>
        <dbReference type="ARBA" id="ARBA00004418"/>
    </source>
</evidence>
<dbReference type="InterPro" id="IPR001638">
    <property type="entry name" value="Solute-binding_3/MltF_N"/>
</dbReference>
<feature type="domain" description="Solute-binding protein family 3/N-terminal" evidence="5">
    <location>
        <begin position="32"/>
        <end position="262"/>
    </location>
</feature>
<gene>
    <name evidence="6" type="ORF">CWS72_25500</name>
</gene>
<evidence type="ECO:0000313" key="7">
    <source>
        <dbReference type="Proteomes" id="UP000233293"/>
    </source>
</evidence>
<evidence type="ECO:0000256" key="3">
    <source>
        <dbReference type="ARBA" id="ARBA00022729"/>
    </source>
</evidence>
<keyword evidence="7" id="KW-1185">Reference proteome</keyword>
<comment type="similarity">
    <text evidence="2">Belongs to the bacterial solute-binding protein SsuA/TauA family.</text>
</comment>
<dbReference type="PANTHER" id="PTHR30024:SF47">
    <property type="entry name" value="TAURINE-BINDING PERIPLASMIC PROTEIN"/>
    <property type="match status" value="1"/>
</dbReference>
<dbReference type="OrthoDB" id="286202at2"/>
<dbReference type="GO" id="GO:0042597">
    <property type="term" value="C:periplasmic space"/>
    <property type="evidence" value="ECO:0007669"/>
    <property type="project" value="UniProtKB-SubCell"/>
</dbReference>
<dbReference type="InterPro" id="IPR007210">
    <property type="entry name" value="ABC_Gly_betaine_transp_sub-bd"/>
</dbReference>
<keyword evidence="3 4" id="KW-0732">Signal</keyword>
<proteinExistence type="inferred from homology"/>
<organism evidence="6 7">
    <name type="scientific">Telmatospirillum siberiense</name>
    <dbReference type="NCBI Taxonomy" id="382514"/>
    <lineage>
        <taxon>Bacteria</taxon>
        <taxon>Pseudomonadati</taxon>
        <taxon>Pseudomonadota</taxon>
        <taxon>Alphaproteobacteria</taxon>
        <taxon>Rhodospirillales</taxon>
        <taxon>Rhodospirillaceae</taxon>
        <taxon>Telmatospirillum</taxon>
    </lineage>
</organism>
<dbReference type="Proteomes" id="UP000233293">
    <property type="component" value="Unassembled WGS sequence"/>
</dbReference>
<comment type="caution">
    <text evidence="6">The sequence shown here is derived from an EMBL/GenBank/DDBJ whole genome shotgun (WGS) entry which is preliminary data.</text>
</comment>
<reference evidence="7" key="1">
    <citation type="submission" date="2017-12" db="EMBL/GenBank/DDBJ databases">
        <title>Draft genome sequence of Telmatospirillum siberiense 26-4b1T, an acidotolerant peatland alphaproteobacterium potentially involved in sulfur cycling.</title>
        <authorList>
            <person name="Hausmann B."/>
            <person name="Pjevac P."/>
            <person name="Schreck K."/>
            <person name="Herbold C.W."/>
            <person name="Daims H."/>
            <person name="Wagner M."/>
            <person name="Pester M."/>
            <person name="Loy A."/>
        </authorList>
    </citation>
    <scope>NUCLEOTIDE SEQUENCE [LARGE SCALE GENOMIC DNA]</scope>
    <source>
        <strain evidence="7">26-4b1</strain>
    </source>
</reference>
<comment type="subcellular location">
    <subcellularLocation>
        <location evidence="1">Periplasm</location>
    </subcellularLocation>
</comment>
<feature type="chain" id="PRO_5014729786" evidence="4">
    <location>
        <begin position="27"/>
        <end position="340"/>
    </location>
</feature>
<dbReference type="SMART" id="SM00062">
    <property type="entry name" value="PBPb"/>
    <property type="match status" value="1"/>
</dbReference>
<dbReference type="Gene3D" id="3.40.190.10">
    <property type="entry name" value="Periplasmic binding protein-like II"/>
    <property type="match status" value="2"/>
</dbReference>
<dbReference type="AlphaFoldDB" id="A0A2N3PMR2"/>
<dbReference type="Pfam" id="PF04069">
    <property type="entry name" value="OpuAC"/>
    <property type="match status" value="1"/>
</dbReference>
<accession>A0A2N3PMR2</accession>
<dbReference type="GO" id="GO:0022857">
    <property type="term" value="F:transmembrane transporter activity"/>
    <property type="evidence" value="ECO:0007669"/>
    <property type="project" value="InterPro"/>
</dbReference>
<dbReference type="PANTHER" id="PTHR30024">
    <property type="entry name" value="ALIPHATIC SULFONATES-BINDING PROTEIN-RELATED"/>
    <property type="match status" value="1"/>
</dbReference>
<evidence type="ECO:0000313" key="6">
    <source>
        <dbReference type="EMBL" id="PKU21682.1"/>
    </source>
</evidence>
<protein>
    <submittedName>
        <fullName evidence="6">Taurine ABC transporter substrate-binding protein</fullName>
    </submittedName>
</protein>
<dbReference type="GO" id="GO:0043190">
    <property type="term" value="C:ATP-binding cassette (ABC) transporter complex"/>
    <property type="evidence" value="ECO:0007669"/>
    <property type="project" value="InterPro"/>
</dbReference>
<sequence length="340" mass="36253">MPIGKYVILAAGALAGLLALPPLSQAEEVPAVVRFGYLNGPRPWILGKADQSFDKALGTKVQWINFPNGPNELNALAAGEVDIGRIGSVPTVSALVRKVPIKVIAVSGVIATSERLIARKGIDSVKALEGHAVAYPPGSTAHYALLAAFKVHQVDVSKVRQVQLKPGDLLAAWKRGDIDAAYVWGPFSQQLEGENGHAILATKDLQPAGYFLFNDYVVRKEFAEKYPGLVVKFLKTFGDTVARYKADPDGSAAIIAKELDQDPAAAKDTLAGLIYPPLNEQRTTAWLGDGHDSGNAVITKSFADTARFLVEQGELRAADLPSDFAPFIDTSFLAKAVAAP</sequence>
<dbReference type="SUPFAM" id="SSF53850">
    <property type="entry name" value="Periplasmic binding protein-like II"/>
    <property type="match status" value="1"/>
</dbReference>
<dbReference type="RefSeq" id="WP_101253483.1">
    <property type="nucleotide sequence ID" value="NZ_PIUM01000047.1"/>
</dbReference>
<evidence type="ECO:0000259" key="5">
    <source>
        <dbReference type="SMART" id="SM00062"/>
    </source>
</evidence>
<evidence type="ECO:0000256" key="2">
    <source>
        <dbReference type="ARBA" id="ARBA00010742"/>
    </source>
</evidence>
<name>A0A2N3PMR2_9PROT</name>